<protein>
    <submittedName>
        <fullName evidence="1">Uncharacterized protein</fullName>
    </submittedName>
</protein>
<name>A0A8S5PMY7_9CAUD</name>
<accession>A0A8S5PMY7</accession>
<evidence type="ECO:0000313" key="1">
    <source>
        <dbReference type="EMBL" id="DAE07809.1"/>
    </source>
</evidence>
<organism evidence="1">
    <name type="scientific">Siphoviridae sp. ct5kv15</name>
    <dbReference type="NCBI Taxonomy" id="2825338"/>
    <lineage>
        <taxon>Viruses</taxon>
        <taxon>Duplodnaviria</taxon>
        <taxon>Heunggongvirae</taxon>
        <taxon>Uroviricota</taxon>
        <taxon>Caudoviricetes</taxon>
    </lineage>
</organism>
<sequence length="70" mass="8165">MEKDKISKVYSLAAEFIQELKWLPADDYLRIKLMLLAVASTGNVRKIFQTVFEPSENRRPLLIRTREGIL</sequence>
<reference evidence="1" key="1">
    <citation type="journal article" date="2021" name="Proc. Natl. Acad. Sci. U.S.A.">
        <title>A Catalog of Tens of Thousands of Viruses from Human Metagenomes Reveals Hidden Associations with Chronic Diseases.</title>
        <authorList>
            <person name="Tisza M.J."/>
            <person name="Buck C.B."/>
        </authorList>
    </citation>
    <scope>NUCLEOTIDE SEQUENCE</scope>
    <source>
        <strain evidence="1">Ct5kv15</strain>
    </source>
</reference>
<dbReference type="EMBL" id="BK015457">
    <property type="protein sequence ID" value="DAE07809.1"/>
    <property type="molecule type" value="Genomic_DNA"/>
</dbReference>
<proteinExistence type="predicted"/>